<dbReference type="Gene3D" id="1.10.10.580">
    <property type="entry name" value="Structural maintenance of chromosome 1. Chain E"/>
    <property type="match status" value="1"/>
</dbReference>
<dbReference type="GO" id="GO:0007059">
    <property type="term" value="P:chromosome segregation"/>
    <property type="evidence" value="ECO:0007669"/>
    <property type="project" value="UniProtKB-UniRule"/>
</dbReference>
<dbReference type="AlphaFoldDB" id="A0A5C4TK68"/>
<dbReference type="GO" id="GO:0051301">
    <property type="term" value="P:cell division"/>
    <property type="evidence" value="ECO:0007669"/>
    <property type="project" value="UniProtKB-KW"/>
</dbReference>
<gene>
    <name evidence="3" type="primary">scpA</name>
    <name evidence="4" type="ORF">DID87_01875</name>
</gene>
<dbReference type="GO" id="GO:0005737">
    <property type="term" value="C:cytoplasm"/>
    <property type="evidence" value="ECO:0007669"/>
    <property type="project" value="UniProtKB-SubCell"/>
</dbReference>
<accession>A0A5C4TK68</accession>
<dbReference type="Pfam" id="PF02616">
    <property type="entry name" value="SMC_ScpA"/>
    <property type="match status" value="1"/>
</dbReference>
<evidence type="ECO:0000256" key="2">
    <source>
        <dbReference type="ARBA" id="ARBA00044777"/>
    </source>
</evidence>
<name>A0A5C4TK68_FRUSA</name>
<dbReference type="GO" id="GO:0006260">
    <property type="term" value="P:DNA replication"/>
    <property type="evidence" value="ECO:0007669"/>
    <property type="project" value="UniProtKB-UniRule"/>
</dbReference>
<dbReference type="Proteomes" id="UP000313312">
    <property type="component" value="Unassembled WGS sequence"/>
</dbReference>
<dbReference type="InterPro" id="IPR003768">
    <property type="entry name" value="ScpA"/>
</dbReference>
<comment type="subunit">
    <text evidence="3">Component of a cohesin-like complex composed of ScpA, ScpB and the Smc homodimer, in which ScpA and ScpB bind to the head domain of Smc. The presence of the three proteins is required for the association of the complex with DNA.</text>
</comment>
<keyword evidence="1 3" id="KW-0159">Chromosome partition</keyword>
<organism evidence="4 5">
    <name type="scientific">Fructilactobacillus sanfranciscensis</name>
    <name type="common">Lactobacillus sanfranciscensis</name>
    <dbReference type="NCBI Taxonomy" id="1625"/>
    <lineage>
        <taxon>Bacteria</taxon>
        <taxon>Bacillati</taxon>
        <taxon>Bacillota</taxon>
        <taxon>Bacilli</taxon>
        <taxon>Lactobacillales</taxon>
        <taxon>Lactobacillaceae</taxon>
        <taxon>Fructilactobacillus</taxon>
    </lineage>
</organism>
<evidence type="ECO:0000256" key="1">
    <source>
        <dbReference type="ARBA" id="ARBA00022829"/>
    </source>
</evidence>
<dbReference type="Gene3D" id="6.10.250.2410">
    <property type="match status" value="1"/>
</dbReference>
<sequence length="250" mass="29342">MSLLLLNGSVIMNNDEIKIHLNDFDGPLELLLHLIKQSKMDIYDINIKDITSQYVNLLNKMKKLNIDIAGEFFVMAANLMKIKSQMLLAEETEQETEEDPREDLVAQLIEYKKYKRAALVLKQKERERNHLHSRGIYINRNENSIEEDEFQISLLKNAWEKLIRRKAITQDVPVGKINEWNYEIPNQMKLIENKLKDSLKHEIKFCDLLKSNAPLEELVTDFLALLTLIKQKRVWIMQVKIDDDIIIKGV</sequence>
<dbReference type="InterPro" id="IPR023093">
    <property type="entry name" value="ScpA-like_C"/>
</dbReference>
<keyword evidence="3" id="KW-0131">Cell cycle</keyword>
<evidence type="ECO:0000256" key="3">
    <source>
        <dbReference type="HAMAP-Rule" id="MF_01805"/>
    </source>
</evidence>
<protein>
    <recommendedName>
        <fullName evidence="2 3">Segregation and condensation protein A</fullName>
    </recommendedName>
</protein>
<keyword evidence="3" id="KW-0132">Cell division</keyword>
<dbReference type="HAMAP" id="MF_01805">
    <property type="entry name" value="ScpA"/>
    <property type="match status" value="1"/>
</dbReference>
<comment type="similarity">
    <text evidence="3">Belongs to the ScpA family.</text>
</comment>
<reference evidence="4 5" key="1">
    <citation type="submission" date="2018-05" db="EMBL/GenBank/DDBJ databases">
        <title>Lactobacillus sanfranciscensis Ah4 draft denome sequence.</title>
        <authorList>
            <person name="Zhang G."/>
        </authorList>
    </citation>
    <scope>NUCLEOTIDE SEQUENCE [LARGE SCALE GENOMIC DNA]</scope>
    <source>
        <strain evidence="4 5">Ah4</strain>
    </source>
</reference>
<comment type="subcellular location">
    <subcellularLocation>
        <location evidence="3">Cytoplasm</location>
    </subcellularLocation>
    <text evidence="3">Associated with two foci at the outer edges of the nucleoid region in young cells, and at four foci within both cell halves in older cells.</text>
</comment>
<comment type="caution">
    <text evidence="4">The sequence shown here is derived from an EMBL/GenBank/DDBJ whole genome shotgun (WGS) entry which is preliminary data.</text>
</comment>
<comment type="function">
    <text evidence="3">Participates in chromosomal partition during cell division. May act via the formation of a condensin-like complex containing Smc and ScpB that pull DNA away from mid-cell into both cell halves.</text>
</comment>
<keyword evidence="3" id="KW-0963">Cytoplasm</keyword>
<proteinExistence type="inferred from homology"/>
<dbReference type="EMBL" id="QFCR01000003">
    <property type="protein sequence ID" value="TNK90874.1"/>
    <property type="molecule type" value="Genomic_DNA"/>
</dbReference>
<evidence type="ECO:0000313" key="5">
    <source>
        <dbReference type="Proteomes" id="UP000313312"/>
    </source>
</evidence>
<evidence type="ECO:0000313" key="4">
    <source>
        <dbReference type="EMBL" id="TNK90874.1"/>
    </source>
</evidence>
<dbReference type="PANTHER" id="PTHR33969:SF2">
    <property type="entry name" value="SEGREGATION AND CONDENSATION PROTEIN A"/>
    <property type="match status" value="1"/>
</dbReference>
<dbReference type="PANTHER" id="PTHR33969">
    <property type="entry name" value="SEGREGATION AND CONDENSATION PROTEIN A"/>
    <property type="match status" value="1"/>
</dbReference>